<comment type="caution">
    <text evidence="1">The sequence shown here is derived from an EMBL/GenBank/DDBJ whole genome shotgun (WGS) entry which is preliminary data.</text>
</comment>
<sequence>MALMTRDDIIGGLRDVIEHLRAAGKPATIQIVGGAAIALTIDATRSATSDVDGPLTPENELAEVAAKVASARGWPADWLNSKAAFFLPSGFGPRGAEWETIYDQDSVLVQVGSPRMLLAMKLRAAERRLQRDAPDIAALLAATATRSVEAAEVLLSDYFPGDEMSERVYKLVEALCALGEEPPSPPEPPVLA</sequence>
<keyword evidence="2" id="KW-1185">Reference proteome</keyword>
<dbReference type="EMBL" id="JACSQP010000004">
    <property type="protein sequence ID" value="MBD7957478.1"/>
    <property type="molecule type" value="Genomic_DNA"/>
</dbReference>
<gene>
    <name evidence="1" type="ORF">H9651_07485</name>
</gene>
<name>A0ABR8S1Y0_9MICO</name>
<evidence type="ECO:0000313" key="1">
    <source>
        <dbReference type="EMBL" id="MBD7957478.1"/>
    </source>
</evidence>
<evidence type="ECO:0008006" key="3">
    <source>
        <dbReference type="Google" id="ProtNLM"/>
    </source>
</evidence>
<evidence type="ECO:0000313" key="2">
    <source>
        <dbReference type="Proteomes" id="UP000648352"/>
    </source>
</evidence>
<dbReference type="RefSeq" id="WP_191718675.1">
    <property type="nucleotide sequence ID" value="NZ_JACSQP010000004.1"/>
</dbReference>
<reference evidence="1 2" key="1">
    <citation type="submission" date="2020-08" db="EMBL/GenBank/DDBJ databases">
        <title>A Genomic Blueprint of the Chicken Gut Microbiome.</title>
        <authorList>
            <person name="Gilroy R."/>
            <person name="Ravi A."/>
            <person name="Getino M."/>
            <person name="Pursley I."/>
            <person name="Horton D.L."/>
            <person name="Alikhan N.-F."/>
            <person name="Baker D."/>
            <person name="Gharbi K."/>
            <person name="Hall N."/>
            <person name="Watson M."/>
            <person name="Adriaenssens E.M."/>
            <person name="Foster-Nyarko E."/>
            <person name="Jarju S."/>
            <person name="Secka A."/>
            <person name="Antonio M."/>
            <person name="Oren A."/>
            <person name="Chaudhuri R."/>
            <person name="La Ragione R.M."/>
            <person name="Hildebrand F."/>
            <person name="Pallen M.J."/>
        </authorList>
    </citation>
    <scope>NUCLEOTIDE SEQUENCE [LARGE SCALE GENOMIC DNA]</scope>
    <source>
        <strain evidence="1 2">Sa4CUA7</strain>
    </source>
</reference>
<organism evidence="1 2">
    <name type="scientific">Microbacterium pullorum</name>
    <dbReference type="NCBI Taxonomy" id="2762236"/>
    <lineage>
        <taxon>Bacteria</taxon>
        <taxon>Bacillati</taxon>
        <taxon>Actinomycetota</taxon>
        <taxon>Actinomycetes</taxon>
        <taxon>Micrococcales</taxon>
        <taxon>Microbacteriaceae</taxon>
        <taxon>Microbacterium</taxon>
    </lineage>
</organism>
<dbReference type="Proteomes" id="UP000648352">
    <property type="component" value="Unassembled WGS sequence"/>
</dbReference>
<accession>A0ABR8S1Y0</accession>
<proteinExistence type="predicted"/>
<protein>
    <recommendedName>
        <fullName evidence="3">Nucleotidyl transferase AbiEii/AbiGii toxin family protein</fullName>
    </recommendedName>
</protein>